<keyword evidence="1" id="KW-0378">Hydrolase</keyword>
<sequence>MTQTRPPILDASAVIFDVDGTLVDSVDFHAEAWQRTFSAFGFEFDLIKVREQIGKGGDQLLPVFLDGDILEKQGKKIEAYRQDLFEREYFHRVIGFPQVPELFRFLIDAGKTIALGSSAKTDDLKVYKKAAGIEGMTTVETTSDDAERSKPHPDIFLAALDRLKLPAKDVVVVGDTPYDVEAAMKAGMKSTGLLCGGFSEDSLRKAGAVDVYRDPGHLLQVLQAA</sequence>
<organism evidence="1 2">
    <name type="scientific">Lichenifustis flavocetrariae</name>
    <dbReference type="NCBI Taxonomy" id="2949735"/>
    <lineage>
        <taxon>Bacteria</taxon>
        <taxon>Pseudomonadati</taxon>
        <taxon>Pseudomonadota</taxon>
        <taxon>Alphaproteobacteria</taxon>
        <taxon>Hyphomicrobiales</taxon>
        <taxon>Lichenihabitantaceae</taxon>
        <taxon>Lichenifustis</taxon>
    </lineage>
</organism>
<proteinExistence type="predicted"/>
<protein>
    <submittedName>
        <fullName evidence="1">HAD family hydrolase</fullName>
    </submittedName>
</protein>
<dbReference type="Gene3D" id="3.40.50.1000">
    <property type="entry name" value="HAD superfamily/HAD-like"/>
    <property type="match status" value="1"/>
</dbReference>
<name>A0AA42CNR3_9HYPH</name>
<dbReference type="InterPro" id="IPR006439">
    <property type="entry name" value="HAD-SF_hydro_IA"/>
</dbReference>
<dbReference type="Gene3D" id="1.10.150.240">
    <property type="entry name" value="Putative phosphatase, domain 2"/>
    <property type="match status" value="1"/>
</dbReference>
<reference evidence="1" key="1">
    <citation type="submission" date="2022-05" db="EMBL/GenBank/DDBJ databases">
        <authorList>
            <person name="Pankratov T."/>
        </authorList>
    </citation>
    <scope>NUCLEOTIDE SEQUENCE</scope>
    <source>
        <strain evidence="1">BP6-180914</strain>
    </source>
</reference>
<dbReference type="InterPro" id="IPR036412">
    <property type="entry name" value="HAD-like_sf"/>
</dbReference>
<dbReference type="SUPFAM" id="SSF56784">
    <property type="entry name" value="HAD-like"/>
    <property type="match status" value="1"/>
</dbReference>
<dbReference type="PANTHER" id="PTHR43434:SF16">
    <property type="entry name" value="BLL8046 PROTEIN"/>
    <property type="match status" value="1"/>
</dbReference>
<dbReference type="Proteomes" id="UP001165667">
    <property type="component" value="Unassembled WGS sequence"/>
</dbReference>
<dbReference type="GO" id="GO:0006281">
    <property type="term" value="P:DNA repair"/>
    <property type="evidence" value="ECO:0007669"/>
    <property type="project" value="TreeGrafter"/>
</dbReference>
<dbReference type="SFLD" id="SFLDG01129">
    <property type="entry name" value="C1.5:_HAD__Beta-PGM__Phosphata"/>
    <property type="match status" value="1"/>
</dbReference>
<evidence type="ECO:0000313" key="1">
    <source>
        <dbReference type="EMBL" id="MCW6509662.1"/>
    </source>
</evidence>
<dbReference type="SFLD" id="SFLDS00003">
    <property type="entry name" value="Haloacid_Dehalogenase"/>
    <property type="match status" value="1"/>
</dbReference>
<dbReference type="InterPro" id="IPR041492">
    <property type="entry name" value="HAD_2"/>
</dbReference>
<comment type="caution">
    <text evidence="1">The sequence shown here is derived from an EMBL/GenBank/DDBJ whole genome shotgun (WGS) entry which is preliminary data.</text>
</comment>
<evidence type="ECO:0000313" key="2">
    <source>
        <dbReference type="Proteomes" id="UP001165667"/>
    </source>
</evidence>
<dbReference type="PANTHER" id="PTHR43434">
    <property type="entry name" value="PHOSPHOGLYCOLATE PHOSPHATASE"/>
    <property type="match status" value="1"/>
</dbReference>
<dbReference type="RefSeq" id="WP_282586029.1">
    <property type="nucleotide sequence ID" value="NZ_JAMOIM010000010.1"/>
</dbReference>
<accession>A0AA42CNR3</accession>
<dbReference type="NCBIfam" id="TIGR01509">
    <property type="entry name" value="HAD-SF-IA-v3"/>
    <property type="match status" value="1"/>
</dbReference>
<dbReference type="EMBL" id="JAMOIM010000010">
    <property type="protein sequence ID" value="MCW6509662.1"/>
    <property type="molecule type" value="Genomic_DNA"/>
</dbReference>
<dbReference type="NCBIfam" id="TIGR01549">
    <property type="entry name" value="HAD-SF-IA-v1"/>
    <property type="match status" value="1"/>
</dbReference>
<dbReference type="SFLD" id="SFLDG01135">
    <property type="entry name" value="C1.5.6:_HAD__Beta-PGM__Phospha"/>
    <property type="match status" value="1"/>
</dbReference>
<dbReference type="GO" id="GO:0008967">
    <property type="term" value="F:phosphoglycolate phosphatase activity"/>
    <property type="evidence" value="ECO:0007669"/>
    <property type="project" value="TreeGrafter"/>
</dbReference>
<gene>
    <name evidence="1" type="ORF">M8523_16715</name>
</gene>
<dbReference type="InterPro" id="IPR023214">
    <property type="entry name" value="HAD_sf"/>
</dbReference>
<dbReference type="InterPro" id="IPR023198">
    <property type="entry name" value="PGP-like_dom2"/>
</dbReference>
<keyword evidence="2" id="KW-1185">Reference proteome</keyword>
<dbReference type="AlphaFoldDB" id="A0AA42CNR3"/>
<dbReference type="InterPro" id="IPR050155">
    <property type="entry name" value="HAD-like_hydrolase_sf"/>
</dbReference>
<dbReference type="Pfam" id="PF13419">
    <property type="entry name" value="HAD_2"/>
    <property type="match status" value="1"/>
</dbReference>
<dbReference type="GO" id="GO:0005829">
    <property type="term" value="C:cytosol"/>
    <property type="evidence" value="ECO:0007669"/>
    <property type="project" value="TreeGrafter"/>
</dbReference>